<name>A0ABS9Q2C3_9MICO</name>
<dbReference type="EMBL" id="JAKRCV010000023">
    <property type="protein sequence ID" value="MCG7322015.1"/>
    <property type="molecule type" value="Genomic_DNA"/>
</dbReference>
<keyword evidence="2" id="KW-0808">Transferase</keyword>
<dbReference type="Proteomes" id="UP001521931">
    <property type="component" value="Unassembled WGS sequence"/>
</dbReference>
<dbReference type="SUPFAM" id="SSF52317">
    <property type="entry name" value="Class I glutamine amidotransferase-like"/>
    <property type="match status" value="1"/>
</dbReference>
<sequence length="392" mass="43656">MKTSVVSFFDSANLGDLLIADSLARFASEFGPAGRISYSGRPFRLINPDQFGGGDQVEPAPPGFRERLVATRAGALAWRVKYTRGTEHAAIRDLLADSDVLVLGGGNMIFDLDHWTHSSDRFSYFSRTAARAGTPTFGISLGIGPFASIRQHKEACRALDRCRWLTFRDRASLDLYEEYGRHAGRLSVDPVLMMPRSLERQMERRGKIAFNLVEPRIIGSTTDEQRNMLLRRYVRDVEEWVASGHTVELFSTDRADLACLHEVAAAVRSGRCGVRMIDGLASLLAMYSEADVVVACRMHALIVAFTQGVPIVGLSWQQKVSSFFDLVGRPRQCLGLRQHAPGRLPRLVSEAMTQPDAFCIDDAVRERLRRLDAVNRQVMREVIEETTLSGPA</sequence>
<evidence type="ECO:0000259" key="1">
    <source>
        <dbReference type="Pfam" id="PF04230"/>
    </source>
</evidence>
<protein>
    <submittedName>
        <fullName evidence="2">Polysaccharide pyruvyl transferase family protein</fullName>
    </submittedName>
</protein>
<organism evidence="2 3">
    <name type="scientific">Arsenicicoccus bolidensis</name>
    <dbReference type="NCBI Taxonomy" id="229480"/>
    <lineage>
        <taxon>Bacteria</taxon>
        <taxon>Bacillati</taxon>
        <taxon>Actinomycetota</taxon>
        <taxon>Actinomycetes</taxon>
        <taxon>Micrococcales</taxon>
        <taxon>Intrasporangiaceae</taxon>
        <taxon>Arsenicicoccus</taxon>
    </lineage>
</organism>
<evidence type="ECO:0000313" key="3">
    <source>
        <dbReference type="Proteomes" id="UP001521931"/>
    </source>
</evidence>
<feature type="domain" description="Polysaccharide pyruvyl transferase" evidence="1">
    <location>
        <begin position="13"/>
        <end position="317"/>
    </location>
</feature>
<proteinExistence type="predicted"/>
<dbReference type="GO" id="GO:0016740">
    <property type="term" value="F:transferase activity"/>
    <property type="evidence" value="ECO:0007669"/>
    <property type="project" value="UniProtKB-KW"/>
</dbReference>
<accession>A0ABS9Q2C3</accession>
<gene>
    <name evidence="2" type="ORF">MHL29_08960</name>
</gene>
<reference evidence="2 3" key="1">
    <citation type="submission" date="2022-02" db="EMBL/GenBank/DDBJ databases">
        <title>Uncovering new skin microbiome diversity through culturing and metagenomics.</title>
        <authorList>
            <person name="Conlan S."/>
            <person name="Deming C."/>
            <person name="Nisc Comparative Sequencing Program N."/>
            <person name="Segre J.A."/>
        </authorList>
    </citation>
    <scope>NUCLEOTIDE SEQUENCE [LARGE SCALE GENOMIC DNA]</scope>
    <source>
        <strain evidence="2 3">ACRQZ</strain>
    </source>
</reference>
<dbReference type="PANTHER" id="PTHR36836:SF1">
    <property type="entry name" value="COLANIC ACID BIOSYNTHESIS PROTEIN WCAK"/>
    <property type="match status" value="1"/>
</dbReference>
<dbReference type="InterPro" id="IPR007345">
    <property type="entry name" value="Polysacch_pyruvyl_Trfase"/>
</dbReference>
<dbReference type="RefSeq" id="WP_239263969.1">
    <property type="nucleotide sequence ID" value="NZ_JAKRCV010000023.1"/>
</dbReference>
<dbReference type="Pfam" id="PF04230">
    <property type="entry name" value="PS_pyruv_trans"/>
    <property type="match status" value="1"/>
</dbReference>
<dbReference type="InterPro" id="IPR029062">
    <property type="entry name" value="Class_I_gatase-like"/>
</dbReference>
<evidence type="ECO:0000313" key="2">
    <source>
        <dbReference type="EMBL" id="MCG7322015.1"/>
    </source>
</evidence>
<comment type="caution">
    <text evidence="2">The sequence shown here is derived from an EMBL/GenBank/DDBJ whole genome shotgun (WGS) entry which is preliminary data.</text>
</comment>
<keyword evidence="3" id="KW-1185">Reference proteome</keyword>
<dbReference type="PANTHER" id="PTHR36836">
    <property type="entry name" value="COLANIC ACID BIOSYNTHESIS PROTEIN WCAK"/>
    <property type="match status" value="1"/>
</dbReference>